<feature type="transmembrane region" description="Helical" evidence="6">
    <location>
        <begin position="289"/>
        <end position="306"/>
    </location>
</feature>
<feature type="signal peptide" evidence="7">
    <location>
        <begin position="1"/>
        <end position="21"/>
    </location>
</feature>
<keyword evidence="3 6" id="KW-1133">Transmembrane helix</keyword>
<feature type="domain" description="GPR180-like N-terminal" evidence="9">
    <location>
        <begin position="26"/>
        <end position="145"/>
    </location>
</feature>
<sequence length="472" mass="54937">MSSTGPLGLLCLYLTFQAGSSLTFKNNIRTRQEWVFLGRFCFLSLQGHFKYNISFPKEYGPVELLLYYDAPNLWETVYRSNLTCIERIKPLDKNRNQVIVLNQNEADCSLIDEPTPRVQCVGDIGFKTARPRWWYIAAANCRNRRTNYTGMVLRYRLDTLNANISEWWFRHFSADQFYILHTDIAFLVMYLILCVLAIYTANKLHGRNLLHKTYKLYMVSLSFQLSHLVMIICYYCIIADSGQDRTGIKLLANIFTTISTLSLQLMLLLIGKGYTVTRARLKYKTTVKIHALMASYTVLYVSLLMYEQYVFDPGYVLYLYESPAGYAIIVLRILSWAWFVYAVIFTLYKYPEKLSFYTQLVVIFTTWFVSMPILVLIATFAIPNWFRERSVAFVEELIMAFAHIAFLHMVWPSRKNNYFPFHVRANKIVPRGENPSYPHHAYAPTSDNNNFSNANTIEALKEAYKEMTAVSS</sequence>
<evidence type="ECO:0000256" key="5">
    <source>
        <dbReference type="ARBA" id="ARBA00023180"/>
    </source>
</evidence>
<feature type="transmembrane region" description="Helical" evidence="6">
    <location>
        <begin position="326"/>
        <end position="348"/>
    </location>
</feature>
<dbReference type="InterPro" id="IPR047831">
    <property type="entry name" value="GPR180/TMEM145"/>
</dbReference>
<dbReference type="KEGG" id="goe:100899795"/>
<evidence type="ECO:0000256" key="6">
    <source>
        <dbReference type="SAM" id="Phobius"/>
    </source>
</evidence>
<dbReference type="RefSeq" id="XP_028967908.1">
    <property type="nucleotide sequence ID" value="XM_029112075.1"/>
</dbReference>
<feature type="domain" description="GPR180/TMEM145 transmembrane" evidence="8">
    <location>
        <begin position="186"/>
        <end position="406"/>
    </location>
</feature>
<evidence type="ECO:0000313" key="10">
    <source>
        <dbReference type="Proteomes" id="UP000694867"/>
    </source>
</evidence>
<evidence type="ECO:0000313" key="11">
    <source>
        <dbReference type="RefSeq" id="XP_028967908.1"/>
    </source>
</evidence>
<evidence type="ECO:0000256" key="3">
    <source>
        <dbReference type="ARBA" id="ARBA00022989"/>
    </source>
</evidence>
<evidence type="ECO:0000256" key="2">
    <source>
        <dbReference type="ARBA" id="ARBA00022692"/>
    </source>
</evidence>
<keyword evidence="10" id="KW-1185">Reference proteome</keyword>
<dbReference type="PANTHER" id="PTHR23252">
    <property type="entry name" value="INTIMAL THICKNESS RECEPTOR-RELATED"/>
    <property type="match status" value="1"/>
</dbReference>
<dbReference type="PANTHER" id="PTHR23252:SF24">
    <property type="entry name" value="TRANSMEMBRANE PROTEIN 145"/>
    <property type="match status" value="1"/>
</dbReference>
<feature type="transmembrane region" description="Helical" evidence="6">
    <location>
        <begin position="184"/>
        <end position="202"/>
    </location>
</feature>
<reference evidence="11" key="1">
    <citation type="submission" date="2025-08" db="UniProtKB">
        <authorList>
            <consortium name="RefSeq"/>
        </authorList>
    </citation>
    <scope>IDENTIFICATION</scope>
</reference>
<feature type="transmembrane region" description="Helical" evidence="6">
    <location>
        <begin position="250"/>
        <end position="269"/>
    </location>
</feature>
<feature type="chain" id="PRO_5042549303" evidence="7">
    <location>
        <begin position="22"/>
        <end position="472"/>
    </location>
</feature>
<comment type="subcellular location">
    <subcellularLocation>
        <location evidence="1">Membrane</location>
        <topology evidence="1">Multi-pass membrane protein</topology>
    </subcellularLocation>
</comment>
<keyword evidence="2 6" id="KW-0812">Transmembrane</keyword>
<keyword evidence="7" id="KW-0732">Signal</keyword>
<proteinExistence type="predicted"/>
<evidence type="ECO:0000256" key="7">
    <source>
        <dbReference type="SAM" id="SignalP"/>
    </source>
</evidence>
<name>A0AAJ7WJ65_9ACAR</name>
<dbReference type="GO" id="GO:0019236">
    <property type="term" value="P:response to pheromone"/>
    <property type="evidence" value="ECO:0007669"/>
    <property type="project" value="InterPro"/>
</dbReference>
<dbReference type="Pfam" id="PF21892">
    <property type="entry name" value="TMEM145_N"/>
    <property type="match status" value="1"/>
</dbReference>
<gene>
    <name evidence="11" type="primary">LOC100899795</name>
</gene>
<protein>
    <submittedName>
        <fullName evidence="11">Transmembrane protein 145</fullName>
    </submittedName>
</protein>
<dbReference type="Pfam" id="PF10192">
    <property type="entry name" value="GPR180-TMEM145_TM"/>
    <property type="match status" value="1"/>
</dbReference>
<dbReference type="GeneID" id="100899795"/>
<feature type="transmembrane region" description="Helical" evidence="6">
    <location>
        <begin position="392"/>
        <end position="411"/>
    </location>
</feature>
<dbReference type="GO" id="GO:0007186">
    <property type="term" value="P:G protein-coupled receptor signaling pathway"/>
    <property type="evidence" value="ECO:0007669"/>
    <property type="project" value="InterPro"/>
</dbReference>
<dbReference type="GO" id="GO:0016020">
    <property type="term" value="C:membrane"/>
    <property type="evidence" value="ECO:0007669"/>
    <property type="project" value="UniProtKB-SubCell"/>
</dbReference>
<evidence type="ECO:0000259" key="8">
    <source>
        <dbReference type="Pfam" id="PF10192"/>
    </source>
</evidence>
<feature type="transmembrane region" description="Helical" evidence="6">
    <location>
        <begin position="214"/>
        <end position="238"/>
    </location>
</feature>
<keyword evidence="4 6" id="KW-0472">Membrane</keyword>
<dbReference type="AlphaFoldDB" id="A0AAJ7WJ65"/>
<dbReference type="InterPro" id="IPR019336">
    <property type="entry name" value="GPR180/TMEM145_TM"/>
</dbReference>
<keyword evidence="5" id="KW-0325">Glycoprotein</keyword>
<dbReference type="Proteomes" id="UP000694867">
    <property type="component" value="Unplaced"/>
</dbReference>
<organism evidence="10 11">
    <name type="scientific">Galendromus occidentalis</name>
    <name type="common">western predatory mite</name>
    <dbReference type="NCBI Taxonomy" id="34638"/>
    <lineage>
        <taxon>Eukaryota</taxon>
        <taxon>Metazoa</taxon>
        <taxon>Ecdysozoa</taxon>
        <taxon>Arthropoda</taxon>
        <taxon>Chelicerata</taxon>
        <taxon>Arachnida</taxon>
        <taxon>Acari</taxon>
        <taxon>Parasitiformes</taxon>
        <taxon>Mesostigmata</taxon>
        <taxon>Gamasina</taxon>
        <taxon>Phytoseioidea</taxon>
        <taxon>Phytoseiidae</taxon>
        <taxon>Typhlodrominae</taxon>
        <taxon>Galendromus</taxon>
    </lineage>
</organism>
<evidence type="ECO:0000256" key="1">
    <source>
        <dbReference type="ARBA" id="ARBA00004141"/>
    </source>
</evidence>
<evidence type="ECO:0000259" key="9">
    <source>
        <dbReference type="Pfam" id="PF21892"/>
    </source>
</evidence>
<feature type="transmembrane region" description="Helical" evidence="6">
    <location>
        <begin position="360"/>
        <end position="386"/>
    </location>
</feature>
<evidence type="ECO:0000256" key="4">
    <source>
        <dbReference type="ARBA" id="ARBA00023136"/>
    </source>
</evidence>
<dbReference type="InterPro" id="IPR053880">
    <property type="entry name" value="GPR180-like_N"/>
</dbReference>
<accession>A0AAJ7WJ65</accession>